<evidence type="ECO:0000313" key="2">
    <source>
        <dbReference type="EMBL" id="KJY56442.1"/>
    </source>
</evidence>
<protein>
    <recommendedName>
        <fullName evidence="4">Immunity protein</fullName>
    </recommendedName>
</protein>
<reference evidence="2 3" key="1">
    <citation type="submission" date="2015-01" db="EMBL/GenBank/DDBJ databases">
        <title>Comparative genomics of the lactic acid bacteria isolated from the honey bee gut.</title>
        <authorList>
            <person name="Ellegaard K.M."/>
            <person name="Tamarit D."/>
            <person name="Javelind E."/>
            <person name="Olofsson T."/>
            <person name="Andersson S.G."/>
            <person name="Vasquez A."/>
        </authorList>
    </citation>
    <scope>NUCLEOTIDE SEQUENCE [LARGE SCALE GENOMIC DNA]</scope>
    <source>
        <strain evidence="2 3">Hma8</strain>
    </source>
</reference>
<organism evidence="2 3">
    <name type="scientific">Lactobacillus melliventris</name>
    <dbReference type="NCBI Taxonomy" id="1218507"/>
    <lineage>
        <taxon>Bacteria</taxon>
        <taxon>Bacillati</taxon>
        <taxon>Bacillota</taxon>
        <taxon>Bacilli</taxon>
        <taxon>Lactobacillales</taxon>
        <taxon>Lactobacillaceae</taxon>
        <taxon>Lactobacillus</taxon>
    </lineage>
</organism>
<dbReference type="Proteomes" id="UP000033531">
    <property type="component" value="Unassembled WGS sequence"/>
</dbReference>
<dbReference type="PATRIC" id="fig|1218507.3.peg.947"/>
<name>A0A0F4LC90_9LACO</name>
<dbReference type="HOGENOM" id="CLU_185195_0_0_9"/>
<dbReference type="OrthoDB" id="2329678at2"/>
<sequence>MAIKIVILIYLAVLLLTAFYLWHNRHRHFLIYNSKNISNFSSLMSWTAIILIIETILGLFLVFQKNKYLNLITLILSSITILIFSLLLNQKDD</sequence>
<dbReference type="AlphaFoldDB" id="A0A0F4LC90"/>
<keyword evidence="1" id="KW-0812">Transmembrane</keyword>
<dbReference type="EMBL" id="JXLI01000010">
    <property type="protein sequence ID" value="KJY56442.1"/>
    <property type="molecule type" value="Genomic_DNA"/>
</dbReference>
<feature type="transmembrane region" description="Helical" evidence="1">
    <location>
        <begin position="43"/>
        <end position="62"/>
    </location>
</feature>
<evidence type="ECO:0000256" key="1">
    <source>
        <dbReference type="SAM" id="Phobius"/>
    </source>
</evidence>
<gene>
    <name evidence="2" type="ORF">JF74_07780</name>
</gene>
<keyword evidence="1" id="KW-1133">Transmembrane helix</keyword>
<comment type="caution">
    <text evidence="2">The sequence shown here is derived from an EMBL/GenBank/DDBJ whole genome shotgun (WGS) entry which is preliminary data.</text>
</comment>
<feature type="transmembrane region" description="Helical" evidence="1">
    <location>
        <begin position="6"/>
        <end position="22"/>
    </location>
</feature>
<evidence type="ECO:0000313" key="3">
    <source>
        <dbReference type="Proteomes" id="UP000033531"/>
    </source>
</evidence>
<keyword evidence="1" id="KW-0472">Membrane</keyword>
<dbReference type="RefSeq" id="WP_046324722.1">
    <property type="nucleotide sequence ID" value="NZ_JBHTMT010000001.1"/>
</dbReference>
<proteinExistence type="predicted"/>
<feature type="transmembrane region" description="Helical" evidence="1">
    <location>
        <begin position="68"/>
        <end position="88"/>
    </location>
</feature>
<accession>A0A0F4LC90</accession>
<evidence type="ECO:0008006" key="4">
    <source>
        <dbReference type="Google" id="ProtNLM"/>
    </source>
</evidence>